<dbReference type="EMBL" id="JAHRHJ020000008">
    <property type="protein sequence ID" value="KAH9303603.1"/>
    <property type="molecule type" value="Genomic_DNA"/>
</dbReference>
<gene>
    <name evidence="2" type="ORF">KI387_008007</name>
</gene>
<keyword evidence="3" id="KW-1185">Reference proteome</keyword>
<sequence>MRREELVYNHAELLTKLRSCFVTLSGALVEATGAVNDTQLELRHRMIFFQGNLLSAGKLIQLRHYRPSESFVYRREQSETSSNGVFVGFQNPRDGDQLNEDLAPMASKFLPLWQNGKHKSRQHQKAWGPLFSVLCLCVGIIGTLFGVFTLIRGKPVYSFRCGQPEDTLRSVHLGGANARYLGWPWGLSQQAGGVEFWAFDTRFWASSEFRPDQTLLCRL</sequence>
<organism evidence="2 3">
    <name type="scientific">Taxus chinensis</name>
    <name type="common">Chinese yew</name>
    <name type="synonym">Taxus wallichiana var. chinensis</name>
    <dbReference type="NCBI Taxonomy" id="29808"/>
    <lineage>
        <taxon>Eukaryota</taxon>
        <taxon>Viridiplantae</taxon>
        <taxon>Streptophyta</taxon>
        <taxon>Embryophyta</taxon>
        <taxon>Tracheophyta</taxon>
        <taxon>Spermatophyta</taxon>
        <taxon>Pinopsida</taxon>
        <taxon>Pinidae</taxon>
        <taxon>Conifers II</taxon>
        <taxon>Cupressales</taxon>
        <taxon>Taxaceae</taxon>
        <taxon>Taxus</taxon>
    </lineage>
</organism>
<protein>
    <submittedName>
        <fullName evidence="2">Uncharacterized protein</fullName>
    </submittedName>
</protein>
<proteinExistence type="predicted"/>
<dbReference type="Proteomes" id="UP000824469">
    <property type="component" value="Unassembled WGS sequence"/>
</dbReference>
<feature type="transmembrane region" description="Helical" evidence="1">
    <location>
        <begin position="127"/>
        <end position="151"/>
    </location>
</feature>
<accession>A0AA38CV95</accession>
<comment type="caution">
    <text evidence="2">The sequence shown here is derived from an EMBL/GenBank/DDBJ whole genome shotgun (WGS) entry which is preliminary data.</text>
</comment>
<evidence type="ECO:0000256" key="1">
    <source>
        <dbReference type="SAM" id="Phobius"/>
    </source>
</evidence>
<keyword evidence="1" id="KW-0812">Transmembrane</keyword>
<keyword evidence="1" id="KW-1133">Transmembrane helix</keyword>
<evidence type="ECO:0000313" key="2">
    <source>
        <dbReference type="EMBL" id="KAH9303603.1"/>
    </source>
</evidence>
<reference evidence="2 3" key="1">
    <citation type="journal article" date="2021" name="Nat. Plants">
        <title>The Taxus genome provides insights into paclitaxel biosynthesis.</title>
        <authorList>
            <person name="Xiong X."/>
            <person name="Gou J."/>
            <person name="Liao Q."/>
            <person name="Li Y."/>
            <person name="Zhou Q."/>
            <person name="Bi G."/>
            <person name="Li C."/>
            <person name="Du R."/>
            <person name="Wang X."/>
            <person name="Sun T."/>
            <person name="Guo L."/>
            <person name="Liang H."/>
            <person name="Lu P."/>
            <person name="Wu Y."/>
            <person name="Zhang Z."/>
            <person name="Ro D.K."/>
            <person name="Shang Y."/>
            <person name="Huang S."/>
            <person name="Yan J."/>
        </authorList>
    </citation>
    <scope>NUCLEOTIDE SEQUENCE [LARGE SCALE GENOMIC DNA]</scope>
    <source>
        <strain evidence="2">Ta-2019</strain>
    </source>
</reference>
<name>A0AA38CV95_TAXCH</name>
<dbReference type="AlphaFoldDB" id="A0AA38CV95"/>
<evidence type="ECO:0000313" key="3">
    <source>
        <dbReference type="Proteomes" id="UP000824469"/>
    </source>
</evidence>
<keyword evidence="1" id="KW-0472">Membrane</keyword>